<accession>A0ABN7VKR9</accession>
<organism evidence="1 2">
    <name type="scientific">Gigaspora margarita</name>
    <dbReference type="NCBI Taxonomy" id="4874"/>
    <lineage>
        <taxon>Eukaryota</taxon>
        <taxon>Fungi</taxon>
        <taxon>Fungi incertae sedis</taxon>
        <taxon>Mucoromycota</taxon>
        <taxon>Glomeromycotina</taxon>
        <taxon>Glomeromycetes</taxon>
        <taxon>Diversisporales</taxon>
        <taxon>Gigasporaceae</taxon>
        <taxon>Gigaspora</taxon>
    </lineage>
</organism>
<keyword evidence="2" id="KW-1185">Reference proteome</keyword>
<name>A0ABN7VKR9_GIGMA</name>
<proteinExistence type="predicted"/>
<gene>
    <name evidence="1" type="ORF">GMARGA_LOCUS19782</name>
</gene>
<sequence length="181" mass="21824">MDKEGNQKMDLEQVSKNIRTNEIRKRPQFSQMKNTVFDESKWNRDAILEAFKSLKKYDMLRKRIAEIINDIKDCLSENLPYNILVSDRRYLKELAIALRYIYKFGLLPEEYIEDERQYLLASLKDLKEEVRNLFPIMSRVKLRGLKNSREKLKKYYYVIRTLSTYFELPLEKEPLSNTHKS</sequence>
<comment type="caution">
    <text evidence="1">The sequence shown here is derived from an EMBL/GenBank/DDBJ whole genome shotgun (WGS) entry which is preliminary data.</text>
</comment>
<protein>
    <submittedName>
        <fullName evidence="1">43697_t:CDS:1</fullName>
    </submittedName>
</protein>
<evidence type="ECO:0000313" key="1">
    <source>
        <dbReference type="EMBL" id="CAG8781481.1"/>
    </source>
</evidence>
<dbReference type="EMBL" id="CAJVQB010016792">
    <property type="protein sequence ID" value="CAG8781481.1"/>
    <property type="molecule type" value="Genomic_DNA"/>
</dbReference>
<evidence type="ECO:0000313" key="2">
    <source>
        <dbReference type="Proteomes" id="UP000789901"/>
    </source>
</evidence>
<reference evidence="1 2" key="1">
    <citation type="submission" date="2021-06" db="EMBL/GenBank/DDBJ databases">
        <authorList>
            <person name="Kallberg Y."/>
            <person name="Tangrot J."/>
            <person name="Rosling A."/>
        </authorList>
    </citation>
    <scope>NUCLEOTIDE SEQUENCE [LARGE SCALE GENOMIC DNA]</scope>
    <source>
        <strain evidence="1 2">120-4 pot B 10/14</strain>
    </source>
</reference>
<dbReference type="Proteomes" id="UP000789901">
    <property type="component" value="Unassembled WGS sequence"/>
</dbReference>